<accession>A0A3Q3Q2C4</accession>
<sequence length="151" mass="17387">MDFFYEDRTSPSTSVSTPNNEQDDSYMTEDIDHNLLRGNSSSLSTAEIQEEHTSSSIDDISRRAQELLEKINNSRTSNQKLMDSFQEKLVAKVTEMCLQVKDHMYEVYEENSNEMRVKLQELSEVLESCTKLSNELLEANRALVSLREADH</sequence>
<name>A0A3Q3Q2C4_MONAL</name>
<dbReference type="Proteomes" id="UP000261600">
    <property type="component" value="Unplaced"/>
</dbReference>
<evidence type="ECO:0000313" key="3">
    <source>
        <dbReference type="Ensembl" id="ENSMALP00000002895.1"/>
    </source>
</evidence>
<dbReference type="AlphaFoldDB" id="A0A3Q3Q2C4"/>
<feature type="coiled-coil region" evidence="1">
    <location>
        <begin position="105"/>
        <end position="149"/>
    </location>
</feature>
<dbReference type="STRING" id="43700.ENSMALP00000002895"/>
<feature type="region of interest" description="Disordered" evidence="2">
    <location>
        <begin position="41"/>
        <end position="60"/>
    </location>
</feature>
<evidence type="ECO:0000256" key="2">
    <source>
        <dbReference type="SAM" id="MobiDB-lite"/>
    </source>
</evidence>
<feature type="region of interest" description="Disordered" evidence="2">
    <location>
        <begin position="1"/>
        <end position="26"/>
    </location>
</feature>
<dbReference type="InterPro" id="IPR034609">
    <property type="entry name" value="Syce2"/>
</dbReference>
<evidence type="ECO:0000313" key="4">
    <source>
        <dbReference type="Proteomes" id="UP000261600"/>
    </source>
</evidence>
<keyword evidence="1" id="KW-0175">Coiled coil</keyword>
<dbReference type="PANTHER" id="PTHR28398:SF1">
    <property type="entry name" value="SYNAPTONEMAL COMPLEX CENTRAL ELEMENT PROTEIN 2"/>
    <property type="match status" value="1"/>
</dbReference>
<dbReference type="GO" id="GO:0007130">
    <property type="term" value="P:synaptonemal complex assembly"/>
    <property type="evidence" value="ECO:0007669"/>
    <property type="project" value="InterPro"/>
</dbReference>
<dbReference type="GO" id="GO:0000801">
    <property type="term" value="C:central element"/>
    <property type="evidence" value="ECO:0007669"/>
    <property type="project" value="InterPro"/>
</dbReference>
<dbReference type="Ensembl" id="ENSMALT00000002974.1">
    <property type="protein sequence ID" value="ENSMALP00000002895.1"/>
    <property type="gene ID" value="ENSMALG00000002161.1"/>
</dbReference>
<protein>
    <submittedName>
        <fullName evidence="3">Uncharacterized protein</fullName>
    </submittedName>
</protein>
<proteinExistence type="predicted"/>
<feature type="compositionally biased region" description="Basic and acidic residues" evidence="2">
    <location>
        <begin position="49"/>
        <end position="60"/>
    </location>
</feature>
<evidence type="ECO:0000256" key="1">
    <source>
        <dbReference type="SAM" id="Coils"/>
    </source>
</evidence>
<reference evidence="3" key="2">
    <citation type="submission" date="2025-09" db="UniProtKB">
        <authorList>
            <consortium name="Ensembl"/>
        </authorList>
    </citation>
    <scope>IDENTIFICATION</scope>
</reference>
<dbReference type="PANTHER" id="PTHR28398">
    <property type="entry name" value="SYNAPTONEMAL COMPLEX CENTRAL ELEMENT PROTEIN 2"/>
    <property type="match status" value="1"/>
</dbReference>
<organism evidence="3 4">
    <name type="scientific">Monopterus albus</name>
    <name type="common">Swamp eel</name>
    <dbReference type="NCBI Taxonomy" id="43700"/>
    <lineage>
        <taxon>Eukaryota</taxon>
        <taxon>Metazoa</taxon>
        <taxon>Chordata</taxon>
        <taxon>Craniata</taxon>
        <taxon>Vertebrata</taxon>
        <taxon>Euteleostomi</taxon>
        <taxon>Actinopterygii</taxon>
        <taxon>Neopterygii</taxon>
        <taxon>Teleostei</taxon>
        <taxon>Neoteleostei</taxon>
        <taxon>Acanthomorphata</taxon>
        <taxon>Anabantaria</taxon>
        <taxon>Synbranchiformes</taxon>
        <taxon>Synbranchidae</taxon>
        <taxon>Monopterus</taxon>
    </lineage>
</organism>
<reference evidence="3" key="1">
    <citation type="submission" date="2025-08" db="UniProtKB">
        <authorList>
            <consortium name="Ensembl"/>
        </authorList>
    </citation>
    <scope>IDENTIFICATION</scope>
</reference>
<keyword evidence="4" id="KW-1185">Reference proteome</keyword>